<comment type="caution">
    <text evidence="1">The sequence shown here is derived from an EMBL/GenBank/DDBJ whole genome shotgun (WGS) entry which is preliminary data.</text>
</comment>
<accession>A0AAV0RLW0</accession>
<dbReference type="EMBL" id="CAMGYJ010000011">
    <property type="protein sequence ID" value="CAI0558593.1"/>
    <property type="molecule type" value="Genomic_DNA"/>
</dbReference>
<dbReference type="AlphaFoldDB" id="A0AAV0RLW0"/>
<dbReference type="Proteomes" id="UP001154282">
    <property type="component" value="Unassembled WGS sequence"/>
</dbReference>
<evidence type="ECO:0000313" key="2">
    <source>
        <dbReference type="Proteomes" id="UP001154282"/>
    </source>
</evidence>
<evidence type="ECO:0000313" key="1">
    <source>
        <dbReference type="EMBL" id="CAI0558593.1"/>
    </source>
</evidence>
<gene>
    <name evidence="1" type="ORF">LITE_LOCUS48839</name>
</gene>
<name>A0AAV0RLW0_9ROSI</name>
<organism evidence="1 2">
    <name type="scientific">Linum tenue</name>
    <dbReference type="NCBI Taxonomy" id="586396"/>
    <lineage>
        <taxon>Eukaryota</taxon>
        <taxon>Viridiplantae</taxon>
        <taxon>Streptophyta</taxon>
        <taxon>Embryophyta</taxon>
        <taxon>Tracheophyta</taxon>
        <taxon>Spermatophyta</taxon>
        <taxon>Magnoliopsida</taxon>
        <taxon>eudicotyledons</taxon>
        <taxon>Gunneridae</taxon>
        <taxon>Pentapetalae</taxon>
        <taxon>rosids</taxon>
        <taxon>fabids</taxon>
        <taxon>Malpighiales</taxon>
        <taxon>Linaceae</taxon>
        <taxon>Linum</taxon>
    </lineage>
</organism>
<sequence>PSISILLHLSISRLSSRERNPSHHLTPPLTRLSLFSLVPAVFLNRKNLNPNDRNEGPPPLSSPSRFCSAETLWVFSESKP</sequence>
<feature type="non-terminal residue" evidence="1">
    <location>
        <position position="1"/>
    </location>
</feature>
<keyword evidence="2" id="KW-1185">Reference proteome</keyword>
<protein>
    <submittedName>
        <fullName evidence="1">Uncharacterized protein</fullName>
    </submittedName>
</protein>
<proteinExistence type="predicted"/>
<reference evidence="1" key="1">
    <citation type="submission" date="2022-08" db="EMBL/GenBank/DDBJ databases">
        <authorList>
            <person name="Gutierrez-Valencia J."/>
        </authorList>
    </citation>
    <scope>NUCLEOTIDE SEQUENCE</scope>
</reference>